<evidence type="ECO:0000313" key="1">
    <source>
        <dbReference type="EMBL" id="KAJ6406166.1"/>
    </source>
</evidence>
<protein>
    <submittedName>
        <fullName evidence="1">Uncharacterized protein</fullName>
    </submittedName>
</protein>
<proteinExistence type="predicted"/>
<keyword evidence="2" id="KW-1185">Reference proteome</keyword>
<evidence type="ECO:0000313" key="2">
    <source>
        <dbReference type="Proteomes" id="UP001162972"/>
    </source>
</evidence>
<dbReference type="Proteomes" id="UP001162972">
    <property type="component" value="Chromosome 6"/>
</dbReference>
<dbReference type="EMBL" id="JAPFFJ010000016">
    <property type="protein sequence ID" value="KAJ6406166.1"/>
    <property type="molecule type" value="Genomic_DNA"/>
</dbReference>
<gene>
    <name evidence="1" type="ORF">OIU84_009815</name>
</gene>
<accession>A0AAD6NVD4</accession>
<organism evidence="1 2">
    <name type="scientific">Salix udensis</name>
    <dbReference type="NCBI Taxonomy" id="889485"/>
    <lineage>
        <taxon>Eukaryota</taxon>
        <taxon>Viridiplantae</taxon>
        <taxon>Streptophyta</taxon>
        <taxon>Embryophyta</taxon>
        <taxon>Tracheophyta</taxon>
        <taxon>Spermatophyta</taxon>
        <taxon>Magnoliopsida</taxon>
        <taxon>eudicotyledons</taxon>
        <taxon>Gunneridae</taxon>
        <taxon>Pentapetalae</taxon>
        <taxon>rosids</taxon>
        <taxon>fabids</taxon>
        <taxon>Malpighiales</taxon>
        <taxon>Salicaceae</taxon>
        <taxon>Saliceae</taxon>
        <taxon>Salix</taxon>
    </lineage>
</organism>
<name>A0AAD6NVD4_9ROSI</name>
<sequence>MGSWWSAVFVFDYCLARGEVSFIYGGRLIRRAVDDNGDIKLEATLFERYVTVPKLGGDASGEDVRLHISVIVDISRGDSGEKLKILCSAWPDLLWDLISGKLNRELQMTIREYWEARG</sequence>
<dbReference type="AlphaFoldDB" id="A0AAD6NVD4"/>
<comment type="caution">
    <text evidence="1">The sequence shown here is derived from an EMBL/GenBank/DDBJ whole genome shotgun (WGS) entry which is preliminary data.</text>
</comment>
<reference evidence="1 2" key="1">
    <citation type="journal article" date="2023" name="Int. J. Mol. Sci.">
        <title>De Novo Assembly and Annotation of 11 Diverse Shrub Willow (Salix) Genomes Reveals Novel Gene Organization in Sex-Linked Regions.</title>
        <authorList>
            <person name="Hyden B."/>
            <person name="Feng K."/>
            <person name="Yates T.B."/>
            <person name="Jawdy S."/>
            <person name="Cereghino C."/>
            <person name="Smart L.B."/>
            <person name="Muchero W."/>
        </authorList>
    </citation>
    <scope>NUCLEOTIDE SEQUENCE [LARGE SCALE GENOMIC DNA]</scope>
    <source>
        <tissue evidence="1">Shoot tip</tissue>
    </source>
</reference>